<sequence>RNAGIAVIIAAVAMLLYIVWAFRRMPKPFRWGTCAIIALIHNVLIVVGIFSILGQVANVEVDAMFITGLLAVVGYSINNTVVVFDRIRENMSKGISPDFAVTVNSSIIETLGRSLNTSLTTLCVILALFLFGGATIHHFILVLLIGLLAGTYSSLFIAGPLLVVWEKREWGQLLSFAK</sequence>
<keyword evidence="5 10" id="KW-0812">Transmembrane</keyword>
<evidence type="ECO:0000256" key="8">
    <source>
        <dbReference type="ARBA" id="ARBA00023010"/>
    </source>
</evidence>
<dbReference type="Pfam" id="PF02355">
    <property type="entry name" value="SecD_SecF_C"/>
    <property type="match status" value="1"/>
</dbReference>
<accession>X1KK41</accession>
<dbReference type="EMBL" id="BARV01002235">
    <property type="protein sequence ID" value="GAH90494.1"/>
    <property type="molecule type" value="Genomic_DNA"/>
</dbReference>
<reference evidence="12" key="1">
    <citation type="journal article" date="2014" name="Front. Microbiol.">
        <title>High frequency of phylogenetically diverse reductive dehalogenase-homologous genes in deep subseafloor sedimentary metagenomes.</title>
        <authorList>
            <person name="Kawai M."/>
            <person name="Futagami T."/>
            <person name="Toyoda A."/>
            <person name="Takaki Y."/>
            <person name="Nishi S."/>
            <person name="Hori S."/>
            <person name="Arai W."/>
            <person name="Tsubouchi T."/>
            <person name="Morono Y."/>
            <person name="Uchiyama I."/>
            <person name="Ito T."/>
            <person name="Fujiyama A."/>
            <person name="Inagaki F."/>
            <person name="Takami H."/>
        </authorList>
    </citation>
    <scope>NUCLEOTIDE SEQUENCE</scope>
    <source>
        <strain evidence="12">Expedition CK06-06</strain>
    </source>
</reference>
<dbReference type="NCBIfam" id="TIGR00966">
    <property type="entry name" value="transloc_SecF"/>
    <property type="match status" value="1"/>
</dbReference>
<evidence type="ECO:0000256" key="7">
    <source>
        <dbReference type="ARBA" id="ARBA00022989"/>
    </source>
</evidence>
<comment type="subcellular location">
    <subcellularLocation>
        <location evidence="1">Cell membrane</location>
        <topology evidence="1">Multi-pass membrane protein</topology>
    </subcellularLocation>
</comment>
<feature type="transmembrane region" description="Helical" evidence="10">
    <location>
        <begin position="6"/>
        <end position="22"/>
    </location>
</feature>
<evidence type="ECO:0000256" key="10">
    <source>
        <dbReference type="SAM" id="Phobius"/>
    </source>
</evidence>
<keyword evidence="4" id="KW-1003">Cell membrane</keyword>
<protein>
    <recommendedName>
        <fullName evidence="2">Protein translocase subunit SecF</fullName>
    </recommendedName>
</protein>
<proteinExistence type="predicted"/>
<dbReference type="InterPro" id="IPR022645">
    <property type="entry name" value="SecD/SecF_bac"/>
</dbReference>
<feature type="transmembrane region" description="Helical" evidence="10">
    <location>
        <begin position="63"/>
        <end position="84"/>
    </location>
</feature>
<dbReference type="SUPFAM" id="SSF82866">
    <property type="entry name" value="Multidrug efflux transporter AcrB transmembrane domain"/>
    <property type="match status" value="1"/>
</dbReference>
<dbReference type="PANTHER" id="PTHR30081">
    <property type="entry name" value="PROTEIN-EXPORT MEMBRANE PROTEIN SEC"/>
    <property type="match status" value="1"/>
</dbReference>
<feature type="transmembrane region" description="Helical" evidence="10">
    <location>
        <begin position="34"/>
        <end position="57"/>
    </location>
</feature>
<name>X1KK41_9ZZZZ</name>
<evidence type="ECO:0000256" key="4">
    <source>
        <dbReference type="ARBA" id="ARBA00022475"/>
    </source>
</evidence>
<evidence type="ECO:0000256" key="3">
    <source>
        <dbReference type="ARBA" id="ARBA00022448"/>
    </source>
</evidence>
<organism evidence="12">
    <name type="scientific">marine sediment metagenome</name>
    <dbReference type="NCBI Taxonomy" id="412755"/>
    <lineage>
        <taxon>unclassified sequences</taxon>
        <taxon>metagenomes</taxon>
        <taxon>ecological metagenomes</taxon>
    </lineage>
</organism>
<dbReference type="InterPro" id="IPR022813">
    <property type="entry name" value="SecD/SecF_arch_bac"/>
</dbReference>
<feature type="transmembrane region" description="Helical" evidence="10">
    <location>
        <begin position="140"/>
        <end position="165"/>
    </location>
</feature>
<evidence type="ECO:0000259" key="11">
    <source>
        <dbReference type="Pfam" id="PF02355"/>
    </source>
</evidence>
<feature type="non-terminal residue" evidence="12">
    <location>
        <position position="1"/>
    </location>
</feature>
<dbReference type="InterPro" id="IPR048634">
    <property type="entry name" value="SecD_SecF_C"/>
</dbReference>
<dbReference type="AlphaFoldDB" id="X1KK41"/>
<keyword evidence="3" id="KW-0813">Transport</keyword>
<feature type="transmembrane region" description="Helical" evidence="10">
    <location>
        <begin position="115"/>
        <end position="134"/>
    </location>
</feature>
<dbReference type="Gene3D" id="1.20.1640.10">
    <property type="entry name" value="Multidrug efflux transporter AcrB transmembrane domain"/>
    <property type="match status" value="1"/>
</dbReference>
<dbReference type="GO" id="GO:0005886">
    <property type="term" value="C:plasma membrane"/>
    <property type="evidence" value="ECO:0007669"/>
    <property type="project" value="UniProtKB-SubCell"/>
</dbReference>
<dbReference type="GO" id="GO:0015450">
    <property type="term" value="F:protein-transporting ATPase activity"/>
    <property type="evidence" value="ECO:0007669"/>
    <property type="project" value="InterPro"/>
</dbReference>
<evidence type="ECO:0000256" key="1">
    <source>
        <dbReference type="ARBA" id="ARBA00004651"/>
    </source>
</evidence>
<evidence type="ECO:0000256" key="2">
    <source>
        <dbReference type="ARBA" id="ARBA00015792"/>
    </source>
</evidence>
<keyword evidence="8" id="KW-0811">Translocation</keyword>
<comment type="caution">
    <text evidence="12">The sequence shown here is derived from an EMBL/GenBank/DDBJ whole genome shotgun (WGS) entry which is preliminary data.</text>
</comment>
<evidence type="ECO:0000256" key="5">
    <source>
        <dbReference type="ARBA" id="ARBA00022692"/>
    </source>
</evidence>
<dbReference type="PRINTS" id="PR01755">
    <property type="entry name" value="SECFTRNLCASE"/>
</dbReference>
<dbReference type="InterPro" id="IPR005665">
    <property type="entry name" value="SecF_bac"/>
</dbReference>
<dbReference type="PANTHER" id="PTHR30081:SF8">
    <property type="entry name" value="PROTEIN TRANSLOCASE SUBUNIT SECF"/>
    <property type="match status" value="1"/>
</dbReference>
<keyword evidence="7 10" id="KW-1133">Transmembrane helix</keyword>
<dbReference type="GO" id="GO:0006886">
    <property type="term" value="P:intracellular protein transport"/>
    <property type="evidence" value="ECO:0007669"/>
    <property type="project" value="InterPro"/>
</dbReference>
<evidence type="ECO:0000313" key="12">
    <source>
        <dbReference type="EMBL" id="GAH90494.1"/>
    </source>
</evidence>
<feature type="domain" description="Protein export membrane protein SecD/SecF C-terminal" evidence="11">
    <location>
        <begin position="2"/>
        <end position="167"/>
    </location>
</feature>
<evidence type="ECO:0000256" key="9">
    <source>
        <dbReference type="ARBA" id="ARBA00023136"/>
    </source>
</evidence>
<keyword evidence="6" id="KW-0653">Protein transport</keyword>
<keyword evidence="9 10" id="KW-0472">Membrane</keyword>
<evidence type="ECO:0000256" key="6">
    <source>
        <dbReference type="ARBA" id="ARBA00022927"/>
    </source>
</evidence>
<gene>
    <name evidence="12" type="ORF">S06H3_05905</name>
</gene>